<dbReference type="PROSITE" id="PS00028">
    <property type="entry name" value="ZINC_FINGER_C2H2_1"/>
    <property type="match status" value="4"/>
</dbReference>
<dbReference type="Proteomes" id="UP001497623">
    <property type="component" value="Unassembled WGS sequence"/>
</dbReference>
<evidence type="ECO:0000256" key="2">
    <source>
        <dbReference type="ARBA" id="ARBA00022723"/>
    </source>
</evidence>
<feature type="domain" description="C2H2-type" evidence="9">
    <location>
        <begin position="213"/>
        <end position="235"/>
    </location>
</feature>
<dbReference type="PANTHER" id="PTHR24404">
    <property type="entry name" value="ZINC FINGER PROTEIN"/>
    <property type="match status" value="1"/>
</dbReference>
<evidence type="ECO:0000256" key="5">
    <source>
        <dbReference type="ARBA" id="ARBA00022833"/>
    </source>
</evidence>
<keyword evidence="11" id="KW-1185">Reference proteome</keyword>
<proteinExistence type="predicted"/>
<feature type="domain" description="C2H2-type" evidence="9">
    <location>
        <begin position="4"/>
        <end position="31"/>
    </location>
</feature>
<dbReference type="GO" id="GO:0000978">
    <property type="term" value="F:RNA polymerase II cis-regulatory region sequence-specific DNA binding"/>
    <property type="evidence" value="ECO:0007669"/>
    <property type="project" value="TreeGrafter"/>
</dbReference>
<evidence type="ECO:0000256" key="7">
    <source>
        <dbReference type="ARBA" id="ARBA00023242"/>
    </source>
</evidence>
<dbReference type="GO" id="GO:0005634">
    <property type="term" value="C:nucleus"/>
    <property type="evidence" value="ECO:0007669"/>
    <property type="project" value="UniProtKB-SubCell"/>
</dbReference>
<keyword evidence="6" id="KW-0238">DNA-binding</keyword>
<protein>
    <recommendedName>
        <fullName evidence="9">C2H2-type domain-containing protein</fullName>
    </recommendedName>
</protein>
<evidence type="ECO:0000256" key="6">
    <source>
        <dbReference type="ARBA" id="ARBA00023125"/>
    </source>
</evidence>
<feature type="domain" description="C2H2-type" evidence="9">
    <location>
        <begin position="94"/>
        <end position="122"/>
    </location>
</feature>
<dbReference type="Pfam" id="PF00096">
    <property type="entry name" value="zf-C2H2"/>
    <property type="match status" value="1"/>
</dbReference>
<dbReference type="GO" id="GO:0003700">
    <property type="term" value="F:DNA-binding transcription factor activity"/>
    <property type="evidence" value="ECO:0007669"/>
    <property type="project" value="TreeGrafter"/>
</dbReference>
<comment type="caution">
    <text evidence="10">The sequence shown here is derived from an EMBL/GenBank/DDBJ whole genome shotgun (WGS) entry which is preliminary data.</text>
</comment>
<accession>A0AAV2RAM9</accession>
<evidence type="ECO:0000256" key="4">
    <source>
        <dbReference type="ARBA" id="ARBA00022771"/>
    </source>
</evidence>
<evidence type="ECO:0000256" key="1">
    <source>
        <dbReference type="ARBA" id="ARBA00004123"/>
    </source>
</evidence>
<keyword evidence="4 8" id="KW-0863">Zinc-finger</keyword>
<dbReference type="InterPro" id="IPR050589">
    <property type="entry name" value="Ikaros_C2H2-ZF"/>
</dbReference>
<evidence type="ECO:0000313" key="10">
    <source>
        <dbReference type="EMBL" id="CAL4117711.1"/>
    </source>
</evidence>
<dbReference type="SMART" id="SM00355">
    <property type="entry name" value="ZnF_C2H2"/>
    <property type="match status" value="10"/>
</dbReference>
<evidence type="ECO:0000259" key="9">
    <source>
        <dbReference type="PROSITE" id="PS50157"/>
    </source>
</evidence>
<comment type="subcellular location">
    <subcellularLocation>
        <location evidence="1">Nucleus</location>
    </subcellularLocation>
</comment>
<dbReference type="PROSITE" id="PS50157">
    <property type="entry name" value="ZINC_FINGER_C2H2_2"/>
    <property type="match status" value="7"/>
</dbReference>
<feature type="domain" description="C2H2-type" evidence="9">
    <location>
        <begin position="123"/>
        <end position="150"/>
    </location>
</feature>
<feature type="domain" description="C2H2-type" evidence="9">
    <location>
        <begin position="185"/>
        <end position="212"/>
    </location>
</feature>
<reference evidence="10 11" key="1">
    <citation type="submission" date="2024-05" db="EMBL/GenBank/DDBJ databases">
        <authorList>
            <person name="Wallberg A."/>
        </authorList>
    </citation>
    <scope>NUCLEOTIDE SEQUENCE [LARGE SCALE GENOMIC DNA]</scope>
</reference>
<dbReference type="InterPro" id="IPR036236">
    <property type="entry name" value="Znf_C2H2_sf"/>
</dbReference>
<feature type="non-terminal residue" evidence="10">
    <location>
        <position position="1"/>
    </location>
</feature>
<organism evidence="10 11">
    <name type="scientific">Meganyctiphanes norvegica</name>
    <name type="common">Northern krill</name>
    <name type="synonym">Thysanopoda norvegica</name>
    <dbReference type="NCBI Taxonomy" id="48144"/>
    <lineage>
        <taxon>Eukaryota</taxon>
        <taxon>Metazoa</taxon>
        <taxon>Ecdysozoa</taxon>
        <taxon>Arthropoda</taxon>
        <taxon>Crustacea</taxon>
        <taxon>Multicrustacea</taxon>
        <taxon>Malacostraca</taxon>
        <taxon>Eumalacostraca</taxon>
        <taxon>Eucarida</taxon>
        <taxon>Euphausiacea</taxon>
        <taxon>Euphausiidae</taxon>
        <taxon>Meganyctiphanes</taxon>
    </lineage>
</organism>
<feature type="domain" description="C2H2-type" evidence="9">
    <location>
        <begin position="242"/>
        <end position="269"/>
    </location>
</feature>
<keyword evidence="3" id="KW-0677">Repeat</keyword>
<evidence type="ECO:0000256" key="8">
    <source>
        <dbReference type="PROSITE-ProRule" id="PRU00042"/>
    </source>
</evidence>
<dbReference type="SUPFAM" id="SSF57667">
    <property type="entry name" value="beta-beta-alpha zinc fingers"/>
    <property type="match status" value="5"/>
</dbReference>
<dbReference type="PANTHER" id="PTHR24404:SF111">
    <property type="entry name" value="GASTRULA ZINC FINGER PROTEIN XLCGF49.1-LIKE-RELATED"/>
    <property type="match status" value="1"/>
</dbReference>
<dbReference type="EMBL" id="CAXKWB010017021">
    <property type="protein sequence ID" value="CAL4117711.1"/>
    <property type="molecule type" value="Genomic_DNA"/>
</dbReference>
<dbReference type="Gene3D" id="3.30.160.60">
    <property type="entry name" value="Classic Zinc Finger"/>
    <property type="match status" value="5"/>
</dbReference>
<evidence type="ECO:0000256" key="3">
    <source>
        <dbReference type="ARBA" id="ARBA00022737"/>
    </source>
</evidence>
<keyword evidence="2" id="KW-0479">Metal-binding</keyword>
<evidence type="ECO:0000313" key="11">
    <source>
        <dbReference type="Proteomes" id="UP001497623"/>
    </source>
</evidence>
<gene>
    <name evidence="10" type="ORF">MNOR_LOCUS21268</name>
</gene>
<feature type="domain" description="C2H2-type" evidence="9">
    <location>
        <begin position="66"/>
        <end position="93"/>
    </location>
</feature>
<sequence length="376" mass="44273">SNDKKCTKCEFVAITTNELKRHLVVHSGERFFTCEHCEYVCRNKKTVQEHQLKEHNAECINPDSKVKCTKCDYVAINTRELKRHSVVHTGEKFFTCEHCGYVCKYRSTLRKHQLKQHKNSKEKKCTKCEFVATTRIELNRHSIVHSGERFFTCEHCEYVCKHKKTLQEHQLKEHNAECINPDSKVKCMKCDYVAINTRELKRHSVVHTGEQFFTCEHCGYVCKNESTMRKHQLKHHQTGNEKKCTKCEFVAITTIELKRHLIIHSGERFFTCEHCEYVCKNKKSLKKHQLKDHNAECIIPDSKEKISNNKMEIKCEPSDYIYDNEISFENYQSLKIESIKEELPSDTLWLCTICDYMLKLVGGFFVQSSFAHVQKK</sequence>
<dbReference type="InterPro" id="IPR013087">
    <property type="entry name" value="Znf_C2H2_type"/>
</dbReference>
<feature type="non-terminal residue" evidence="10">
    <location>
        <position position="376"/>
    </location>
</feature>
<name>A0AAV2RAM9_MEGNR</name>
<dbReference type="AlphaFoldDB" id="A0AAV2RAM9"/>
<dbReference type="GO" id="GO:0008270">
    <property type="term" value="F:zinc ion binding"/>
    <property type="evidence" value="ECO:0007669"/>
    <property type="project" value="UniProtKB-KW"/>
</dbReference>
<dbReference type="GO" id="GO:0006357">
    <property type="term" value="P:regulation of transcription by RNA polymerase II"/>
    <property type="evidence" value="ECO:0007669"/>
    <property type="project" value="TreeGrafter"/>
</dbReference>
<keyword evidence="7" id="KW-0539">Nucleus</keyword>
<keyword evidence="5" id="KW-0862">Zinc</keyword>